<protein>
    <recommendedName>
        <fullName evidence="7">Anti-silencing function protein 1</fullName>
    </recommendedName>
</protein>
<dbReference type="GO" id="GO:0042393">
    <property type="term" value="F:histone binding"/>
    <property type="evidence" value="ECO:0007669"/>
    <property type="project" value="TreeGrafter"/>
</dbReference>
<evidence type="ECO:0000313" key="8">
    <source>
        <dbReference type="EMBL" id="RKP26928.1"/>
    </source>
</evidence>
<organism evidence="8 9">
    <name type="scientific">Syncephalis pseudoplumigaleata</name>
    <dbReference type="NCBI Taxonomy" id="1712513"/>
    <lineage>
        <taxon>Eukaryota</taxon>
        <taxon>Fungi</taxon>
        <taxon>Fungi incertae sedis</taxon>
        <taxon>Zoopagomycota</taxon>
        <taxon>Zoopagomycotina</taxon>
        <taxon>Zoopagomycetes</taxon>
        <taxon>Zoopagales</taxon>
        <taxon>Piptocephalidaceae</taxon>
        <taxon>Syncephalis</taxon>
    </lineage>
</organism>
<evidence type="ECO:0000256" key="1">
    <source>
        <dbReference type="ARBA" id="ARBA00004123"/>
    </source>
</evidence>
<dbReference type="GO" id="GO:0006335">
    <property type="term" value="P:DNA replication-dependent chromatin assembly"/>
    <property type="evidence" value="ECO:0007669"/>
    <property type="project" value="TreeGrafter"/>
</dbReference>
<dbReference type="InterPro" id="IPR036747">
    <property type="entry name" value="ASF1-like_sf"/>
</dbReference>
<gene>
    <name evidence="8" type="ORF">SYNPS1DRAFT_21414</name>
</gene>
<keyword evidence="4" id="KW-0804">Transcription</keyword>
<dbReference type="GO" id="GO:0005634">
    <property type="term" value="C:nucleus"/>
    <property type="evidence" value="ECO:0007669"/>
    <property type="project" value="UniProtKB-SubCell"/>
</dbReference>
<keyword evidence="3" id="KW-0805">Transcription regulation</keyword>
<accession>A0A4P9Z3G6</accession>
<dbReference type="EMBL" id="KZ989303">
    <property type="protein sequence ID" value="RKP26928.1"/>
    <property type="molecule type" value="Genomic_DNA"/>
</dbReference>
<dbReference type="OrthoDB" id="29755at2759"/>
<dbReference type="AlphaFoldDB" id="A0A4P9Z3G6"/>
<reference evidence="9" key="1">
    <citation type="journal article" date="2018" name="Nat. Microbiol.">
        <title>Leveraging single-cell genomics to expand the fungal tree of life.</title>
        <authorList>
            <person name="Ahrendt S.R."/>
            <person name="Quandt C.A."/>
            <person name="Ciobanu D."/>
            <person name="Clum A."/>
            <person name="Salamov A."/>
            <person name="Andreopoulos B."/>
            <person name="Cheng J.F."/>
            <person name="Woyke T."/>
            <person name="Pelin A."/>
            <person name="Henrissat B."/>
            <person name="Reynolds N.K."/>
            <person name="Benny G.L."/>
            <person name="Smith M.E."/>
            <person name="James T.Y."/>
            <person name="Grigoriev I.V."/>
        </authorList>
    </citation>
    <scope>NUCLEOTIDE SEQUENCE [LARGE SCALE GENOMIC DNA]</scope>
    <source>
        <strain evidence="9">Benny S71-1</strain>
    </source>
</reference>
<evidence type="ECO:0000256" key="7">
    <source>
        <dbReference type="ARBA" id="ARBA00032776"/>
    </source>
</evidence>
<comment type="similarity">
    <text evidence="2">Belongs to the ASF1 family.</text>
</comment>
<dbReference type="SUPFAM" id="SSF101546">
    <property type="entry name" value="ASF1-like"/>
    <property type="match status" value="1"/>
</dbReference>
<evidence type="ECO:0000313" key="9">
    <source>
        <dbReference type="Proteomes" id="UP000278143"/>
    </source>
</evidence>
<dbReference type="GO" id="GO:0000785">
    <property type="term" value="C:chromatin"/>
    <property type="evidence" value="ECO:0007669"/>
    <property type="project" value="TreeGrafter"/>
</dbReference>
<keyword evidence="5" id="KW-0143">Chaperone</keyword>
<evidence type="ECO:0000256" key="4">
    <source>
        <dbReference type="ARBA" id="ARBA00023163"/>
    </source>
</evidence>
<evidence type="ECO:0000256" key="5">
    <source>
        <dbReference type="ARBA" id="ARBA00023186"/>
    </source>
</evidence>
<proteinExistence type="inferred from homology"/>
<name>A0A4P9Z3G6_9FUNG</name>
<dbReference type="PANTHER" id="PTHR12040">
    <property type="entry name" value="ANTI-SILENCING PROTEIN 1"/>
    <property type="match status" value="1"/>
</dbReference>
<sequence>MSVVNILNVQVYDAQTLFTTPFRLDIKFECISELKEDLEWKLIYVSSAQSEEHDQVLDSIMVGPVPVGVNQFTFEADAPNLGLIPPAELLDVTVLLLTCSYRGKEFVRIGYYVNVGYLDEELKENPPATPIVDKLYRNVLADKPKVTRYSIPWDSNGEDPLMHEHQMAEQMTSTTSMSM</sequence>
<dbReference type="Pfam" id="PF04729">
    <property type="entry name" value="ASF1_hist_chap"/>
    <property type="match status" value="1"/>
</dbReference>
<dbReference type="InterPro" id="IPR006818">
    <property type="entry name" value="ASF1-like"/>
</dbReference>
<dbReference type="Proteomes" id="UP000278143">
    <property type="component" value="Unassembled WGS sequence"/>
</dbReference>
<evidence type="ECO:0000256" key="3">
    <source>
        <dbReference type="ARBA" id="ARBA00023015"/>
    </source>
</evidence>
<comment type="subcellular location">
    <subcellularLocation>
        <location evidence="1">Nucleus</location>
    </subcellularLocation>
</comment>
<dbReference type="PANTHER" id="PTHR12040:SF0">
    <property type="entry name" value="HISTONE CHAPERONE ASF1"/>
    <property type="match status" value="1"/>
</dbReference>
<keyword evidence="6" id="KW-0539">Nucleus</keyword>
<keyword evidence="9" id="KW-1185">Reference proteome</keyword>
<evidence type="ECO:0000256" key="6">
    <source>
        <dbReference type="ARBA" id="ARBA00023242"/>
    </source>
</evidence>
<evidence type="ECO:0000256" key="2">
    <source>
        <dbReference type="ARBA" id="ARBA00006051"/>
    </source>
</evidence>
<dbReference type="Gene3D" id="2.60.40.1490">
    <property type="entry name" value="Histone chaperone ASF1-like"/>
    <property type="match status" value="1"/>
</dbReference>